<evidence type="ECO:0000313" key="1">
    <source>
        <dbReference type="EMBL" id="KAK7315699.1"/>
    </source>
</evidence>
<accession>A0AAN9KH94</accession>
<proteinExistence type="predicted"/>
<sequence length="109" mass="12033">MRFPSDESKLSSELMLQGSDPIFLQQEFLHHSRFTLSRSGSFDQIILLNGVKSPVYIAVKNCSNVEVYVLAEEDSHQLNGIPTVISLYGAHPVFPILYGSINADTGSSM</sequence>
<dbReference type="Proteomes" id="UP001367508">
    <property type="component" value="Unassembled WGS sequence"/>
</dbReference>
<dbReference type="EMBL" id="JAYMYQ010000008">
    <property type="protein sequence ID" value="KAK7315699.1"/>
    <property type="molecule type" value="Genomic_DNA"/>
</dbReference>
<evidence type="ECO:0000313" key="2">
    <source>
        <dbReference type="Proteomes" id="UP001367508"/>
    </source>
</evidence>
<protein>
    <submittedName>
        <fullName evidence="1">Uncharacterized protein</fullName>
    </submittedName>
</protein>
<organism evidence="1 2">
    <name type="scientific">Canavalia gladiata</name>
    <name type="common">Sword bean</name>
    <name type="synonym">Dolichos gladiatus</name>
    <dbReference type="NCBI Taxonomy" id="3824"/>
    <lineage>
        <taxon>Eukaryota</taxon>
        <taxon>Viridiplantae</taxon>
        <taxon>Streptophyta</taxon>
        <taxon>Embryophyta</taxon>
        <taxon>Tracheophyta</taxon>
        <taxon>Spermatophyta</taxon>
        <taxon>Magnoliopsida</taxon>
        <taxon>eudicotyledons</taxon>
        <taxon>Gunneridae</taxon>
        <taxon>Pentapetalae</taxon>
        <taxon>rosids</taxon>
        <taxon>fabids</taxon>
        <taxon>Fabales</taxon>
        <taxon>Fabaceae</taxon>
        <taxon>Papilionoideae</taxon>
        <taxon>50 kb inversion clade</taxon>
        <taxon>NPAAA clade</taxon>
        <taxon>indigoferoid/millettioid clade</taxon>
        <taxon>Phaseoleae</taxon>
        <taxon>Canavalia</taxon>
    </lineage>
</organism>
<dbReference type="AlphaFoldDB" id="A0AAN9KH94"/>
<reference evidence="1 2" key="1">
    <citation type="submission" date="2024-01" db="EMBL/GenBank/DDBJ databases">
        <title>The genomes of 5 underutilized Papilionoideae crops provide insights into root nodulation and disease resistanc.</title>
        <authorList>
            <person name="Jiang F."/>
        </authorList>
    </citation>
    <scope>NUCLEOTIDE SEQUENCE [LARGE SCALE GENOMIC DNA]</scope>
    <source>
        <strain evidence="1">LVBAO_FW01</strain>
        <tissue evidence="1">Leaves</tissue>
    </source>
</reference>
<name>A0AAN9KH94_CANGL</name>
<keyword evidence="2" id="KW-1185">Reference proteome</keyword>
<gene>
    <name evidence="1" type="ORF">VNO77_34267</name>
</gene>
<comment type="caution">
    <text evidence="1">The sequence shown here is derived from an EMBL/GenBank/DDBJ whole genome shotgun (WGS) entry which is preliminary data.</text>
</comment>